<protein>
    <recommendedName>
        <fullName evidence="7">Palmitoyltransferase</fullName>
        <ecNumber evidence="7">2.3.1.225</ecNumber>
    </recommendedName>
</protein>
<dbReference type="AlphaFoldDB" id="A0A0A1U4G4"/>
<dbReference type="KEGG" id="eiv:EIN_164950"/>
<evidence type="ECO:0000256" key="1">
    <source>
        <dbReference type="ARBA" id="ARBA00004141"/>
    </source>
</evidence>
<comment type="similarity">
    <text evidence="7">Belongs to the DHHC palmitoyltransferase family.</text>
</comment>
<dbReference type="Pfam" id="PF01529">
    <property type="entry name" value="DHHC"/>
    <property type="match status" value="1"/>
</dbReference>
<comment type="domain">
    <text evidence="7">The DHHC domain is required for palmitoyltransferase activity.</text>
</comment>
<comment type="catalytic activity">
    <reaction evidence="7">
        <text>L-cysteinyl-[protein] + hexadecanoyl-CoA = S-hexadecanoyl-L-cysteinyl-[protein] + CoA</text>
        <dbReference type="Rhea" id="RHEA:36683"/>
        <dbReference type="Rhea" id="RHEA-COMP:10131"/>
        <dbReference type="Rhea" id="RHEA-COMP:11032"/>
        <dbReference type="ChEBI" id="CHEBI:29950"/>
        <dbReference type="ChEBI" id="CHEBI:57287"/>
        <dbReference type="ChEBI" id="CHEBI:57379"/>
        <dbReference type="ChEBI" id="CHEBI:74151"/>
        <dbReference type="EC" id="2.3.1.225"/>
    </reaction>
</comment>
<sequence>MEEAIKKADALEQARYEIMNTNPSFPSSNGTNKKREISLEKFQGLVGLVPLGIPPLLLFFYFTFYFFVIKYFALTYSTLTMTLLVVLSHYELYSMLYHWYKCYTVPSDEIPIDYFKQYTSQKNTVEHCSICKKDKYPRTHHCSICGKCVVRYDHHCAWLSCIGLHNVRYFALFLFNGAFTTGIYMTMLGYVLYDQYNNANLPFKTLLVMTIMTFNTFLTCGFQTVFQFVCISLNLTMVDVVVVGTTWFKGNGIVLPWYITFIENWREALRVRKDLSLFWYLLPYTPTRGINTEELDDVKVDV</sequence>
<comment type="subcellular location">
    <subcellularLocation>
        <location evidence="1">Membrane</location>
        <topology evidence="1">Multi-pass membrane protein</topology>
    </subcellularLocation>
</comment>
<keyword evidence="3 7" id="KW-0812">Transmembrane</keyword>
<gene>
    <name evidence="9" type="ORF">EIN_164950</name>
</gene>
<keyword evidence="10" id="KW-1185">Reference proteome</keyword>
<evidence type="ECO:0000256" key="4">
    <source>
        <dbReference type="ARBA" id="ARBA00022989"/>
    </source>
</evidence>
<feature type="domain" description="Palmitoyltransferase DHHC" evidence="8">
    <location>
        <begin position="124"/>
        <end position="239"/>
    </location>
</feature>
<dbReference type="VEuPathDB" id="AmoebaDB:EIN_164950"/>
<dbReference type="GO" id="GO:0019706">
    <property type="term" value="F:protein-cysteine S-palmitoyltransferase activity"/>
    <property type="evidence" value="ECO:0007669"/>
    <property type="project" value="UniProtKB-EC"/>
</dbReference>
<dbReference type="PROSITE" id="PS50216">
    <property type="entry name" value="DHHC"/>
    <property type="match status" value="1"/>
</dbReference>
<name>A0A0A1U4G4_ENTIV</name>
<feature type="transmembrane region" description="Helical" evidence="7">
    <location>
        <begin position="169"/>
        <end position="193"/>
    </location>
</feature>
<evidence type="ECO:0000313" key="9">
    <source>
        <dbReference type="EMBL" id="ELP89055.1"/>
    </source>
</evidence>
<evidence type="ECO:0000256" key="5">
    <source>
        <dbReference type="ARBA" id="ARBA00023136"/>
    </source>
</evidence>
<proteinExistence type="inferred from homology"/>
<dbReference type="RefSeq" id="XP_004255826.1">
    <property type="nucleotide sequence ID" value="XM_004255778.1"/>
</dbReference>
<accession>A0A0A1U4G4</accession>
<feature type="transmembrane region" description="Helical" evidence="7">
    <location>
        <begin position="205"/>
        <end position="229"/>
    </location>
</feature>
<dbReference type="Proteomes" id="UP000014680">
    <property type="component" value="Unassembled WGS sequence"/>
</dbReference>
<evidence type="ECO:0000256" key="3">
    <source>
        <dbReference type="ARBA" id="ARBA00022692"/>
    </source>
</evidence>
<evidence type="ECO:0000256" key="6">
    <source>
        <dbReference type="ARBA" id="ARBA00023315"/>
    </source>
</evidence>
<evidence type="ECO:0000313" key="10">
    <source>
        <dbReference type="Proteomes" id="UP000014680"/>
    </source>
</evidence>
<keyword evidence="5 7" id="KW-0472">Membrane</keyword>
<feature type="transmembrane region" description="Helical" evidence="7">
    <location>
        <begin position="42"/>
        <end position="62"/>
    </location>
</feature>
<evidence type="ECO:0000256" key="7">
    <source>
        <dbReference type="RuleBase" id="RU079119"/>
    </source>
</evidence>
<keyword evidence="6 7" id="KW-0012">Acyltransferase</keyword>
<keyword evidence="2 7" id="KW-0808">Transferase</keyword>
<dbReference type="EMBL" id="KB206683">
    <property type="protein sequence ID" value="ELP89055.1"/>
    <property type="molecule type" value="Genomic_DNA"/>
</dbReference>
<dbReference type="GeneID" id="14888020"/>
<evidence type="ECO:0000259" key="8">
    <source>
        <dbReference type="Pfam" id="PF01529"/>
    </source>
</evidence>
<feature type="transmembrane region" description="Helical" evidence="7">
    <location>
        <begin position="68"/>
        <end position="87"/>
    </location>
</feature>
<dbReference type="GO" id="GO:0016020">
    <property type="term" value="C:membrane"/>
    <property type="evidence" value="ECO:0007669"/>
    <property type="project" value="UniProtKB-SubCell"/>
</dbReference>
<dbReference type="InterPro" id="IPR001594">
    <property type="entry name" value="Palmitoyltrfase_DHHC"/>
</dbReference>
<dbReference type="OrthoDB" id="331948at2759"/>
<evidence type="ECO:0000256" key="2">
    <source>
        <dbReference type="ARBA" id="ARBA00022679"/>
    </source>
</evidence>
<reference evidence="9 10" key="1">
    <citation type="submission" date="2012-10" db="EMBL/GenBank/DDBJ databases">
        <authorList>
            <person name="Zafar N."/>
            <person name="Inman J."/>
            <person name="Hall N."/>
            <person name="Lorenzi H."/>
            <person name="Caler E."/>
        </authorList>
    </citation>
    <scope>NUCLEOTIDE SEQUENCE [LARGE SCALE GENOMIC DNA]</scope>
    <source>
        <strain evidence="9 10">IP1</strain>
    </source>
</reference>
<keyword evidence="4 7" id="KW-1133">Transmembrane helix</keyword>
<dbReference type="InterPro" id="IPR039859">
    <property type="entry name" value="PFA4/ZDH16/20/ERF2-like"/>
</dbReference>
<dbReference type="EC" id="2.3.1.225" evidence="7"/>
<dbReference type="PANTHER" id="PTHR12246">
    <property type="entry name" value="PALMITOYLTRANSFERASE ZDHHC16"/>
    <property type="match status" value="1"/>
</dbReference>
<organism evidence="9 10">
    <name type="scientific">Entamoeba invadens IP1</name>
    <dbReference type="NCBI Taxonomy" id="370355"/>
    <lineage>
        <taxon>Eukaryota</taxon>
        <taxon>Amoebozoa</taxon>
        <taxon>Evosea</taxon>
        <taxon>Archamoebae</taxon>
        <taxon>Mastigamoebida</taxon>
        <taxon>Entamoebidae</taxon>
        <taxon>Entamoeba</taxon>
    </lineage>
</organism>